<reference evidence="3 4" key="1">
    <citation type="journal article" date="2013" name="BMC Genomics">
        <title>Reconstruction of the lipid metabolism for the microalga Monoraphidium neglectum from its genome sequence reveals characteristics suitable for biofuel production.</title>
        <authorList>
            <person name="Bogen C."/>
            <person name="Al-Dilaimi A."/>
            <person name="Albersmeier A."/>
            <person name="Wichmann J."/>
            <person name="Grundmann M."/>
            <person name="Rupp O."/>
            <person name="Lauersen K.J."/>
            <person name="Blifernez-Klassen O."/>
            <person name="Kalinowski J."/>
            <person name="Goesmann A."/>
            <person name="Mussgnug J.H."/>
            <person name="Kruse O."/>
        </authorList>
    </citation>
    <scope>NUCLEOTIDE SEQUENCE [LARGE SCALE GENOMIC DNA]</scope>
    <source>
        <strain evidence="3 4">SAG 48.87</strain>
    </source>
</reference>
<feature type="transmembrane region" description="Helical" evidence="2">
    <location>
        <begin position="384"/>
        <end position="403"/>
    </location>
</feature>
<feature type="transmembrane region" description="Helical" evidence="2">
    <location>
        <begin position="299"/>
        <end position="319"/>
    </location>
</feature>
<protein>
    <submittedName>
        <fullName evidence="3">Preprotein translocase subunit secY</fullName>
    </submittedName>
</protein>
<evidence type="ECO:0000313" key="3">
    <source>
        <dbReference type="EMBL" id="KIY96868.1"/>
    </source>
</evidence>
<keyword evidence="2" id="KW-1133">Transmembrane helix</keyword>
<dbReference type="PANTHER" id="PTHR10906">
    <property type="entry name" value="SECY/SEC61-ALPHA FAMILY MEMBER"/>
    <property type="match status" value="1"/>
</dbReference>
<dbReference type="InterPro" id="IPR002208">
    <property type="entry name" value="SecY/SEC61-alpha"/>
</dbReference>
<dbReference type="EMBL" id="KK102807">
    <property type="protein sequence ID" value="KIY96868.1"/>
    <property type="molecule type" value="Genomic_DNA"/>
</dbReference>
<dbReference type="SUPFAM" id="SSF103491">
    <property type="entry name" value="Preprotein translocase SecY subunit"/>
    <property type="match status" value="1"/>
</dbReference>
<feature type="transmembrane region" description="Helical" evidence="2">
    <location>
        <begin position="259"/>
        <end position="279"/>
    </location>
</feature>
<dbReference type="PIRSF" id="PIRSF004557">
    <property type="entry name" value="SecY"/>
    <property type="match status" value="1"/>
</dbReference>
<feature type="transmembrane region" description="Helical" evidence="2">
    <location>
        <begin position="146"/>
        <end position="168"/>
    </location>
</feature>
<dbReference type="KEGG" id="mng:MNEG_11092"/>
<name>A0A0D2KM99_9CHLO</name>
<feature type="transmembrane region" description="Helical" evidence="2">
    <location>
        <begin position="188"/>
        <end position="206"/>
    </location>
</feature>
<dbReference type="OrthoDB" id="1903502at2759"/>
<keyword evidence="2" id="KW-0472">Membrane</keyword>
<dbReference type="RefSeq" id="XP_013895888.1">
    <property type="nucleotide sequence ID" value="XM_014040434.1"/>
</dbReference>
<evidence type="ECO:0000256" key="1">
    <source>
        <dbReference type="RuleBase" id="RU004349"/>
    </source>
</evidence>
<evidence type="ECO:0000256" key="2">
    <source>
        <dbReference type="SAM" id="Phobius"/>
    </source>
</evidence>
<organism evidence="3 4">
    <name type="scientific">Monoraphidium neglectum</name>
    <dbReference type="NCBI Taxonomy" id="145388"/>
    <lineage>
        <taxon>Eukaryota</taxon>
        <taxon>Viridiplantae</taxon>
        <taxon>Chlorophyta</taxon>
        <taxon>core chlorophytes</taxon>
        <taxon>Chlorophyceae</taxon>
        <taxon>CS clade</taxon>
        <taxon>Sphaeropleales</taxon>
        <taxon>Selenastraceae</taxon>
        <taxon>Monoraphidium</taxon>
    </lineage>
</organism>
<feature type="transmembrane region" description="Helical" evidence="2">
    <location>
        <begin position="362"/>
        <end position="378"/>
    </location>
</feature>
<keyword evidence="4" id="KW-1185">Reference proteome</keyword>
<dbReference type="Gene3D" id="1.10.3370.10">
    <property type="entry name" value="SecY subunit domain"/>
    <property type="match status" value="1"/>
</dbReference>
<dbReference type="GO" id="GO:0016020">
    <property type="term" value="C:membrane"/>
    <property type="evidence" value="ECO:0007669"/>
    <property type="project" value="InterPro"/>
</dbReference>
<dbReference type="GeneID" id="25728320"/>
<feature type="transmembrane region" description="Helical" evidence="2">
    <location>
        <begin position="120"/>
        <end position="139"/>
    </location>
</feature>
<evidence type="ECO:0000313" key="4">
    <source>
        <dbReference type="Proteomes" id="UP000054498"/>
    </source>
</evidence>
<proteinExistence type="inferred from homology"/>
<dbReference type="Pfam" id="PF00344">
    <property type="entry name" value="SecY"/>
    <property type="match status" value="1"/>
</dbReference>
<sequence>MGYYIPLPGVDLMRLPSAAVGNTEGERLMRAIYGQASELPASLFDLGISPHINASILVSILLLLPKELLEWQPLDRLREARKEGKSGEAEINGVINNTALALALWTAFTRARQLLPYALLPQWFVPQATMALMAGTFMVQHCANTITAAGIGNGSTLVICMGIITEYADTIHAVLTALEASALPPLRLAALLVGYLGLVLFTVYLSSAEVRLPMVQYSSTPPQPRGASSGGQGELFAQARLILDRRAAQSEASATYFPIRLNSSGVMPMIIASAGYYGLLPRFLDLLGAQSAVGVLHAFQASLPGLLLYGLLVFAMEFLPFGAVNPQEVSEYFSAINVGIKSVAPGKYTVDFLQQKVRQCKFWGGLALGGLAVAAHAFDALCNAALGVSLATTSLVIIVGAVLQTSRQVASLREGPALEQRLDQERIVIGSLAHM</sequence>
<keyword evidence="2" id="KW-0812">Transmembrane</keyword>
<comment type="similarity">
    <text evidence="1">Belongs to the SecY/SEC61-alpha family.</text>
</comment>
<dbReference type="PRINTS" id="PR00303">
    <property type="entry name" value="SECYTRNLCASE"/>
</dbReference>
<dbReference type="GO" id="GO:0015031">
    <property type="term" value="P:protein transport"/>
    <property type="evidence" value="ECO:0007669"/>
    <property type="project" value="InterPro"/>
</dbReference>
<dbReference type="InterPro" id="IPR023201">
    <property type="entry name" value="SecY_dom_sf"/>
</dbReference>
<gene>
    <name evidence="3" type="ORF">MNEG_11092</name>
</gene>
<accession>A0A0D2KM99</accession>
<dbReference type="AlphaFoldDB" id="A0A0D2KM99"/>
<dbReference type="Proteomes" id="UP000054498">
    <property type="component" value="Unassembled WGS sequence"/>
</dbReference>
<dbReference type="STRING" id="145388.A0A0D2KM99"/>